<name>A0A929FY71_9PSEU</name>
<keyword evidence="4" id="KW-1185">Reference proteome</keyword>
<sequence length="103" mass="10402">MAHLDNSAGAQPAPSGPTTKSQDVLAGVFAGLLPLGGGLLVLAGWALLQSAFGAILGGIGAIAWAVWWRNKHQSFFPTHLQGGSVGGVAALTVLAGLVFWLSL</sequence>
<feature type="transmembrane region" description="Helical" evidence="2">
    <location>
        <begin position="24"/>
        <end position="45"/>
    </location>
</feature>
<evidence type="ECO:0000313" key="3">
    <source>
        <dbReference type="EMBL" id="MBE9373175.1"/>
    </source>
</evidence>
<gene>
    <name evidence="3" type="ORF">IQ251_01805</name>
</gene>
<dbReference type="EMBL" id="JADEYC010000003">
    <property type="protein sequence ID" value="MBE9373175.1"/>
    <property type="molecule type" value="Genomic_DNA"/>
</dbReference>
<keyword evidence="2" id="KW-1133">Transmembrane helix</keyword>
<feature type="transmembrane region" description="Helical" evidence="2">
    <location>
        <begin position="80"/>
        <end position="101"/>
    </location>
</feature>
<protein>
    <submittedName>
        <fullName evidence="3">Uncharacterized protein</fullName>
    </submittedName>
</protein>
<feature type="region of interest" description="Disordered" evidence="1">
    <location>
        <begin position="1"/>
        <end position="20"/>
    </location>
</feature>
<evidence type="ECO:0000256" key="1">
    <source>
        <dbReference type="SAM" id="MobiDB-lite"/>
    </source>
</evidence>
<accession>A0A929FY71</accession>
<dbReference type="RefSeq" id="WP_193926633.1">
    <property type="nucleotide sequence ID" value="NZ_JADEYC010000003.1"/>
</dbReference>
<keyword evidence="2" id="KW-0472">Membrane</keyword>
<reference evidence="3" key="1">
    <citation type="submission" date="2020-10" db="EMBL/GenBank/DDBJ databases">
        <title>Diversity and distribution of actinomycetes associated with coral in the coast of Hainan.</title>
        <authorList>
            <person name="Li F."/>
        </authorList>
    </citation>
    <scope>NUCLEOTIDE SEQUENCE</scope>
    <source>
        <strain evidence="3">HNM0983</strain>
    </source>
</reference>
<feature type="transmembrane region" description="Helical" evidence="2">
    <location>
        <begin position="51"/>
        <end position="68"/>
    </location>
</feature>
<keyword evidence="2" id="KW-0812">Transmembrane</keyword>
<evidence type="ECO:0000313" key="4">
    <source>
        <dbReference type="Proteomes" id="UP000598360"/>
    </source>
</evidence>
<evidence type="ECO:0000256" key="2">
    <source>
        <dbReference type="SAM" id="Phobius"/>
    </source>
</evidence>
<dbReference type="AlphaFoldDB" id="A0A929FY71"/>
<comment type="caution">
    <text evidence="3">The sequence shown here is derived from an EMBL/GenBank/DDBJ whole genome shotgun (WGS) entry which is preliminary data.</text>
</comment>
<dbReference type="Proteomes" id="UP000598360">
    <property type="component" value="Unassembled WGS sequence"/>
</dbReference>
<organism evidence="3 4">
    <name type="scientific">Saccharopolyspora montiporae</name>
    <dbReference type="NCBI Taxonomy" id="2781240"/>
    <lineage>
        <taxon>Bacteria</taxon>
        <taxon>Bacillati</taxon>
        <taxon>Actinomycetota</taxon>
        <taxon>Actinomycetes</taxon>
        <taxon>Pseudonocardiales</taxon>
        <taxon>Pseudonocardiaceae</taxon>
        <taxon>Saccharopolyspora</taxon>
    </lineage>
</organism>
<proteinExistence type="predicted"/>